<comment type="caution">
    <text evidence="2">The sequence shown here is derived from an EMBL/GenBank/DDBJ whole genome shotgun (WGS) entry which is preliminary data.</text>
</comment>
<dbReference type="EMBL" id="LXQA010694852">
    <property type="protein sequence ID" value="MCI66410.1"/>
    <property type="molecule type" value="Genomic_DNA"/>
</dbReference>
<organism evidence="2 3">
    <name type="scientific">Trifolium medium</name>
    <dbReference type="NCBI Taxonomy" id="97028"/>
    <lineage>
        <taxon>Eukaryota</taxon>
        <taxon>Viridiplantae</taxon>
        <taxon>Streptophyta</taxon>
        <taxon>Embryophyta</taxon>
        <taxon>Tracheophyta</taxon>
        <taxon>Spermatophyta</taxon>
        <taxon>Magnoliopsida</taxon>
        <taxon>eudicotyledons</taxon>
        <taxon>Gunneridae</taxon>
        <taxon>Pentapetalae</taxon>
        <taxon>rosids</taxon>
        <taxon>fabids</taxon>
        <taxon>Fabales</taxon>
        <taxon>Fabaceae</taxon>
        <taxon>Papilionoideae</taxon>
        <taxon>50 kb inversion clade</taxon>
        <taxon>NPAAA clade</taxon>
        <taxon>Hologalegina</taxon>
        <taxon>IRL clade</taxon>
        <taxon>Trifolieae</taxon>
        <taxon>Trifolium</taxon>
    </lineage>
</organism>
<accession>A0A392U1R0</accession>
<name>A0A392U1R0_9FABA</name>
<proteinExistence type="predicted"/>
<keyword evidence="3" id="KW-1185">Reference proteome</keyword>
<feature type="region of interest" description="Disordered" evidence="1">
    <location>
        <begin position="1"/>
        <end position="26"/>
    </location>
</feature>
<evidence type="ECO:0000313" key="3">
    <source>
        <dbReference type="Proteomes" id="UP000265520"/>
    </source>
</evidence>
<protein>
    <submittedName>
        <fullName evidence="2">Uncharacterized protein</fullName>
    </submittedName>
</protein>
<dbReference type="AlphaFoldDB" id="A0A392U1R0"/>
<reference evidence="2 3" key="1">
    <citation type="journal article" date="2018" name="Front. Plant Sci.">
        <title>Red Clover (Trifolium pratense) and Zigzag Clover (T. medium) - A Picture of Genomic Similarities and Differences.</title>
        <authorList>
            <person name="Dluhosova J."/>
            <person name="Istvanek J."/>
            <person name="Nedelnik J."/>
            <person name="Repkova J."/>
        </authorList>
    </citation>
    <scope>NUCLEOTIDE SEQUENCE [LARGE SCALE GENOMIC DNA]</scope>
    <source>
        <strain evidence="3">cv. 10/8</strain>
        <tissue evidence="2">Leaf</tissue>
    </source>
</reference>
<evidence type="ECO:0000256" key="1">
    <source>
        <dbReference type="SAM" id="MobiDB-lite"/>
    </source>
</evidence>
<feature type="non-terminal residue" evidence="2">
    <location>
        <position position="83"/>
    </location>
</feature>
<feature type="non-terminal residue" evidence="2">
    <location>
        <position position="1"/>
    </location>
</feature>
<sequence length="83" mass="9241">EETPAEKTPAPVATPAPSPAPAPEVVNPPIAETEKVKLKEKRFEVIQKRSDLNVSDHELRSLSNDRSRSAAYDLVDRMPFLYV</sequence>
<dbReference type="Proteomes" id="UP000265520">
    <property type="component" value="Unassembled WGS sequence"/>
</dbReference>
<feature type="compositionally biased region" description="Pro residues" evidence="1">
    <location>
        <begin position="12"/>
        <end position="22"/>
    </location>
</feature>
<feature type="compositionally biased region" description="Low complexity" evidence="1">
    <location>
        <begin position="1"/>
        <end position="11"/>
    </location>
</feature>
<evidence type="ECO:0000313" key="2">
    <source>
        <dbReference type="EMBL" id="MCI66410.1"/>
    </source>
</evidence>